<dbReference type="Proteomes" id="UP000823772">
    <property type="component" value="Unassembled WGS sequence"/>
</dbReference>
<dbReference type="CDD" id="cd12871">
    <property type="entry name" value="Bacuni_01323_like"/>
    <property type="match status" value="1"/>
</dbReference>
<dbReference type="Gene3D" id="2.40.160.190">
    <property type="match status" value="1"/>
</dbReference>
<gene>
    <name evidence="2" type="ORF">IAC87_00225</name>
</gene>
<sequence>MTYTSATSDYKNELSFEYDTQGRIVKIILGLPSQTVTTSVEYDNGKVTERTVSSMDDSDFYTESVYTMDNNGRAVSCDITTVDDISGEDMAIGSIDFSYDGENHLTKISSADSDFGTVDTFITWNDGNITLMESNLMDEVMSVSSRTYGQIPNDANIDLSSVITSSNPADQSYFMLLGIVGERNADLTESEDIDGTTYIYSYSFDDSGRVVKAEIRRDTLLEATYEIKYAE</sequence>
<dbReference type="Pfam" id="PF15283">
    <property type="entry name" value="DUF4595"/>
    <property type="match status" value="1"/>
</dbReference>
<proteinExistence type="predicted"/>
<evidence type="ECO:0000259" key="1">
    <source>
        <dbReference type="Pfam" id="PF15283"/>
    </source>
</evidence>
<evidence type="ECO:0000313" key="3">
    <source>
        <dbReference type="Proteomes" id="UP000823772"/>
    </source>
</evidence>
<dbReference type="EMBL" id="JADILY010000003">
    <property type="protein sequence ID" value="MBO8480964.1"/>
    <property type="molecule type" value="Genomic_DNA"/>
</dbReference>
<comment type="caution">
    <text evidence="2">The sequence shown here is derived from an EMBL/GenBank/DDBJ whole genome shotgun (WGS) entry which is preliminary data.</text>
</comment>
<dbReference type="AlphaFoldDB" id="A0A9D9NP54"/>
<evidence type="ECO:0000313" key="2">
    <source>
        <dbReference type="EMBL" id="MBO8480964.1"/>
    </source>
</evidence>
<reference evidence="2" key="2">
    <citation type="journal article" date="2021" name="PeerJ">
        <title>Extensive microbial diversity within the chicken gut microbiome revealed by metagenomics and culture.</title>
        <authorList>
            <person name="Gilroy R."/>
            <person name="Ravi A."/>
            <person name="Getino M."/>
            <person name="Pursley I."/>
            <person name="Horton D.L."/>
            <person name="Alikhan N.F."/>
            <person name="Baker D."/>
            <person name="Gharbi K."/>
            <person name="Hall N."/>
            <person name="Watson M."/>
            <person name="Adriaenssens E.M."/>
            <person name="Foster-Nyarko E."/>
            <person name="Jarju S."/>
            <person name="Secka A."/>
            <person name="Antonio M."/>
            <person name="Oren A."/>
            <person name="Chaudhuri R.R."/>
            <person name="La Ragione R."/>
            <person name="Hildebrand F."/>
            <person name="Pallen M.J."/>
        </authorList>
    </citation>
    <scope>NUCLEOTIDE SEQUENCE</scope>
    <source>
        <strain evidence="2">B3-2255</strain>
    </source>
</reference>
<feature type="domain" description="DUF4595" evidence="1">
    <location>
        <begin position="50"/>
        <end position="212"/>
    </location>
</feature>
<organism evidence="2 3">
    <name type="scientific">Candidatus Merdivivens faecigallinarum</name>
    <dbReference type="NCBI Taxonomy" id="2840871"/>
    <lineage>
        <taxon>Bacteria</taxon>
        <taxon>Pseudomonadati</taxon>
        <taxon>Bacteroidota</taxon>
        <taxon>Bacteroidia</taxon>
        <taxon>Bacteroidales</taxon>
        <taxon>Muribaculaceae</taxon>
        <taxon>Muribaculaceae incertae sedis</taxon>
        <taxon>Candidatus Merdivivens</taxon>
    </lineage>
</organism>
<name>A0A9D9NP54_9BACT</name>
<protein>
    <submittedName>
        <fullName evidence="2">DUF4595 domain-containing protein</fullName>
    </submittedName>
</protein>
<reference evidence="2" key="1">
    <citation type="submission" date="2020-10" db="EMBL/GenBank/DDBJ databases">
        <authorList>
            <person name="Gilroy R."/>
        </authorList>
    </citation>
    <scope>NUCLEOTIDE SEQUENCE</scope>
    <source>
        <strain evidence="2">B3-2255</strain>
    </source>
</reference>
<accession>A0A9D9NP54</accession>
<dbReference type="InterPro" id="IPR027931">
    <property type="entry name" value="DUF4595"/>
</dbReference>